<dbReference type="PANTHER" id="PTHR30457">
    <property type="entry name" value="5'-NUCLEOTIDASE SURE"/>
    <property type="match status" value="1"/>
</dbReference>
<dbReference type="GO" id="GO:0004309">
    <property type="term" value="F:exopolyphosphatase activity"/>
    <property type="evidence" value="ECO:0007669"/>
    <property type="project" value="TreeGrafter"/>
</dbReference>
<keyword evidence="7 9" id="KW-0547">Nucleotide-binding</keyword>
<evidence type="ECO:0000256" key="8">
    <source>
        <dbReference type="ARBA" id="ARBA00022801"/>
    </source>
</evidence>
<dbReference type="OrthoDB" id="9780815at2"/>
<dbReference type="InterPro" id="IPR030048">
    <property type="entry name" value="SurE"/>
</dbReference>
<evidence type="ECO:0000256" key="1">
    <source>
        <dbReference type="ARBA" id="ARBA00000815"/>
    </source>
</evidence>
<dbReference type="Pfam" id="PF01975">
    <property type="entry name" value="SurE"/>
    <property type="match status" value="1"/>
</dbReference>
<dbReference type="InterPro" id="IPR036523">
    <property type="entry name" value="SurE-like_sf"/>
</dbReference>
<sequence>MRILISNDDGIHAPGLAALETIARALSDDVWVVAPETDQSGFAHSLTLHDPLRARKIDERRFAVRGTPTDCVIMGVRHILPGRPDLVLSGVNAGTNMADDVTYSGTVACAIEATLLGIPAVALSQAYEDFVGRIPFETAEALGPDILRRLTGQGIAHGTFINVNFPNCPPSEVTGIEVTRQGNFAYDHGIDVEKRIDARHKPYYWLTFRRGEMLCAQGTDAFAISRNKVSVSPLRLDLTDIAAMEKLQALF</sequence>
<dbReference type="InterPro" id="IPR002828">
    <property type="entry name" value="SurE-like_Pase/nucleotidase"/>
</dbReference>
<comment type="similarity">
    <text evidence="4 9">Belongs to the SurE nucleotidase family.</text>
</comment>
<dbReference type="RefSeq" id="WP_101288110.1">
    <property type="nucleotide sequence ID" value="NZ_FOUQ01000001.1"/>
</dbReference>
<feature type="binding site" evidence="9">
    <location>
        <position position="92"/>
    </location>
    <ligand>
        <name>a divalent metal cation</name>
        <dbReference type="ChEBI" id="CHEBI:60240"/>
    </ligand>
</feature>
<dbReference type="PANTHER" id="PTHR30457:SF12">
    <property type="entry name" value="5'_3'-NUCLEOTIDASE SURE"/>
    <property type="match status" value="1"/>
</dbReference>
<comment type="catalytic activity">
    <reaction evidence="1 9">
        <text>a ribonucleoside 5'-phosphate + H2O = a ribonucleoside + phosphate</text>
        <dbReference type="Rhea" id="RHEA:12484"/>
        <dbReference type="ChEBI" id="CHEBI:15377"/>
        <dbReference type="ChEBI" id="CHEBI:18254"/>
        <dbReference type="ChEBI" id="CHEBI:43474"/>
        <dbReference type="ChEBI" id="CHEBI:58043"/>
        <dbReference type="EC" id="3.1.3.5"/>
    </reaction>
</comment>
<dbReference type="EC" id="3.1.3.5" evidence="9"/>
<evidence type="ECO:0000256" key="5">
    <source>
        <dbReference type="ARBA" id="ARBA00022490"/>
    </source>
</evidence>
<dbReference type="GO" id="GO:0005737">
    <property type="term" value="C:cytoplasm"/>
    <property type="evidence" value="ECO:0007669"/>
    <property type="project" value="UniProtKB-SubCell"/>
</dbReference>
<dbReference type="HAMAP" id="MF_00060">
    <property type="entry name" value="SurE"/>
    <property type="match status" value="1"/>
</dbReference>
<dbReference type="AlphaFoldDB" id="A0A1I4Q9B5"/>
<name>A0A1I4Q9B5_9HYPH</name>
<evidence type="ECO:0000256" key="9">
    <source>
        <dbReference type="HAMAP-Rule" id="MF_00060"/>
    </source>
</evidence>
<keyword evidence="5 9" id="KW-0963">Cytoplasm</keyword>
<feature type="domain" description="Survival protein SurE-like phosphatase/nucleotidase" evidence="10">
    <location>
        <begin position="3"/>
        <end position="186"/>
    </location>
</feature>
<evidence type="ECO:0000256" key="6">
    <source>
        <dbReference type="ARBA" id="ARBA00022723"/>
    </source>
</evidence>
<evidence type="ECO:0000259" key="10">
    <source>
        <dbReference type="Pfam" id="PF01975"/>
    </source>
</evidence>
<dbReference type="Gene3D" id="3.40.1210.10">
    <property type="entry name" value="Survival protein SurE-like phosphatase/nucleotidase"/>
    <property type="match status" value="1"/>
</dbReference>
<dbReference type="GO" id="GO:0008254">
    <property type="term" value="F:3'-nucleotidase activity"/>
    <property type="evidence" value="ECO:0007669"/>
    <property type="project" value="TreeGrafter"/>
</dbReference>
<comment type="function">
    <text evidence="9">Nucleotidase that shows phosphatase activity on nucleoside 5'-monophosphates.</text>
</comment>
<comment type="cofactor">
    <cofactor evidence="9">
        <name>a divalent metal cation</name>
        <dbReference type="ChEBI" id="CHEBI:60240"/>
    </cofactor>
    <text evidence="9">Binds 1 divalent metal cation per subunit.</text>
</comment>
<comment type="cofactor">
    <cofactor evidence="2">
        <name>Mg(2+)</name>
        <dbReference type="ChEBI" id="CHEBI:18420"/>
    </cofactor>
</comment>
<evidence type="ECO:0000256" key="4">
    <source>
        <dbReference type="ARBA" id="ARBA00011062"/>
    </source>
</evidence>
<dbReference type="NCBIfam" id="NF001490">
    <property type="entry name" value="PRK00346.1-4"/>
    <property type="match status" value="1"/>
</dbReference>
<dbReference type="SUPFAM" id="SSF64167">
    <property type="entry name" value="SurE-like"/>
    <property type="match status" value="1"/>
</dbReference>
<dbReference type="FunFam" id="3.40.1210.10:FF:000001">
    <property type="entry name" value="5'/3'-nucleotidase SurE"/>
    <property type="match status" value="1"/>
</dbReference>
<dbReference type="EMBL" id="PJNW01000002">
    <property type="protein sequence ID" value="PKR90847.1"/>
    <property type="molecule type" value="Genomic_DNA"/>
</dbReference>
<dbReference type="GO" id="GO:0046872">
    <property type="term" value="F:metal ion binding"/>
    <property type="evidence" value="ECO:0007669"/>
    <property type="project" value="UniProtKB-UniRule"/>
</dbReference>
<feature type="binding site" evidence="9">
    <location>
        <position position="9"/>
    </location>
    <ligand>
        <name>a divalent metal cation</name>
        <dbReference type="ChEBI" id="CHEBI:60240"/>
    </ligand>
</feature>
<protein>
    <recommendedName>
        <fullName evidence="9">5'-nucleotidase SurE</fullName>
        <ecNumber evidence="9">3.1.3.5</ecNumber>
    </recommendedName>
    <alternativeName>
        <fullName evidence="9">Nucleoside 5'-monophosphate phosphohydrolase</fullName>
    </alternativeName>
</protein>
<comment type="caution">
    <text evidence="11">The sequence shown here is derived from an EMBL/GenBank/DDBJ whole genome shotgun (WGS) entry which is preliminary data.</text>
</comment>
<feature type="binding site" evidence="9">
    <location>
        <position position="8"/>
    </location>
    <ligand>
        <name>a divalent metal cation</name>
        <dbReference type="ChEBI" id="CHEBI:60240"/>
    </ligand>
</feature>
<reference evidence="11 12" key="1">
    <citation type="submission" date="2017-12" db="EMBL/GenBank/DDBJ databases">
        <title>Anaerobic carbon monoxide metabolism by Pleomorphomonas carboxyditropha sp. nov., a new mesophilic hydrogenogenic carboxidotroph.</title>
        <authorList>
            <person name="Esquivel-Elizondo S."/>
            <person name="Krajmalnik-Brown R."/>
        </authorList>
    </citation>
    <scope>NUCLEOTIDE SEQUENCE [LARGE SCALE GENOMIC DNA]</scope>
    <source>
        <strain evidence="11 12">R5-392</strain>
    </source>
</reference>
<dbReference type="NCBIfam" id="TIGR00087">
    <property type="entry name" value="surE"/>
    <property type="match status" value="1"/>
</dbReference>
<accession>A0A1I4Q9B5</accession>
<proteinExistence type="inferred from homology"/>
<keyword evidence="6 9" id="KW-0479">Metal-binding</keyword>
<organism evidence="11 12">
    <name type="scientific">Pleomorphomonas diazotrophica</name>
    <dbReference type="NCBI Taxonomy" id="1166257"/>
    <lineage>
        <taxon>Bacteria</taxon>
        <taxon>Pseudomonadati</taxon>
        <taxon>Pseudomonadota</taxon>
        <taxon>Alphaproteobacteria</taxon>
        <taxon>Hyphomicrobiales</taxon>
        <taxon>Pleomorphomonadaceae</taxon>
        <taxon>Pleomorphomonas</taxon>
    </lineage>
</organism>
<keyword evidence="12" id="KW-1185">Reference proteome</keyword>
<evidence type="ECO:0000256" key="7">
    <source>
        <dbReference type="ARBA" id="ARBA00022741"/>
    </source>
</evidence>
<evidence type="ECO:0000256" key="2">
    <source>
        <dbReference type="ARBA" id="ARBA00001946"/>
    </source>
</evidence>
<dbReference type="GO" id="GO:0000166">
    <property type="term" value="F:nucleotide binding"/>
    <property type="evidence" value="ECO:0007669"/>
    <property type="project" value="UniProtKB-KW"/>
</dbReference>
<comment type="subcellular location">
    <subcellularLocation>
        <location evidence="3 9">Cytoplasm</location>
    </subcellularLocation>
</comment>
<evidence type="ECO:0000313" key="11">
    <source>
        <dbReference type="EMBL" id="PKR90847.1"/>
    </source>
</evidence>
<gene>
    <name evidence="9" type="primary">surE</name>
    <name evidence="11" type="ORF">CXZ10_05715</name>
</gene>
<evidence type="ECO:0000256" key="3">
    <source>
        <dbReference type="ARBA" id="ARBA00004496"/>
    </source>
</evidence>
<keyword evidence="8 9" id="KW-0378">Hydrolase</keyword>
<evidence type="ECO:0000313" key="12">
    <source>
        <dbReference type="Proteomes" id="UP000233491"/>
    </source>
</evidence>
<feature type="binding site" evidence="9">
    <location>
        <position position="40"/>
    </location>
    <ligand>
        <name>a divalent metal cation</name>
        <dbReference type="ChEBI" id="CHEBI:60240"/>
    </ligand>
</feature>
<dbReference type="Proteomes" id="UP000233491">
    <property type="component" value="Unassembled WGS sequence"/>
</dbReference>
<dbReference type="GO" id="GO:0008253">
    <property type="term" value="F:5'-nucleotidase activity"/>
    <property type="evidence" value="ECO:0007669"/>
    <property type="project" value="UniProtKB-UniRule"/>
</dbReference>